<evidence type="ECO:0000313" key="2">
    <source>
        <dbReference type="EMBL" id="OMJ84846.1"/>
    </source>
</evidence>
<comment type="caution">
    <text evidence="2">The sequence shown here is derived from an EMBL/GenBank/DDBJ whole genome shotgun (WGS) entry which is preliminary data.</text>
</comment>
<gene>
    <name evidence="2" type="ORF">SteCoe_13972</name>
</gene>
<sequence>MANPLSIEVKFPKLFTETSPIRVQSSSPTKVSLTGKKPLNLKSPQVNALQKQKKVLMESLASRFFLDESPPPQPATNFSTPKPSKLKSAKGLWKREFEKVNQNLINNELNIAKAKGSNDSLSILQQEFIIYKEYLEGLAGCYSEKYIDISKSIIKATANTAKVFSKLIIKINTLEVTEALRKAEKSSHPKEKNYCERFCQTEESKLDCPEVDIQNLKCLSEKLKNINMPRVTRRLAELQRTLVQMNTPVPETPKTPDIDHANFIQILKNALKPQPGPEKSSINTQTDPLPPAITTIEFNSDESLQAELYYVKKMYEEQMACKPSAEKTEEKHEVMIMDNDKKLKDVELELMQFKNKYRLLEMENLRNISKMSIRQKRGSVEKKAEDILGGKEELEEMKKKFSEQNLKMKGYINELEAKLMEIEEAWMKKTGKAFVYGTNVVTASIINSLRKDSSKPEGQSSNFNIDFMEPGRKNPKFRQKGAENPNPKLQNTGNDAQNSKLNPNPQNDTQNPSGIVEILEVASKAQLSMIDIDPKITEYSEDSNSPIERVLKGKDPIALRKAFNSPLKQKPLSPEKTYATKETEESIMPTCSVEIYDTQLDEIEERLYKALNEDQWSIFLEYKALFAVFQMKKAWKNVQGNSKECSIPLDKSIKFKPQNHKNSKSLEYKNISNSIDTLKVTSELQSYINDPLLLPFLSKAIGNESIDNFTIGMKLELLKILNEHKYKRCAEECEHLKRAMTLRAKVKGKPYPVKNVVIF</sequence>
<evidence type="ECO:0000313" key="3">
    <source>
        <dbReference type="Proteomes" id="UP000187209"/>
    </source>
</evidence>
<feature type="region of interest" description="Disordered" evidence="1">
    <location>
        <begin position="450"/>
        <end position="512"/>
    </location>
</feature>
<feature type="compositionally biased region" description="Polar residues" evidence="1">
    <location>
        <begin position="487"/>
        <end position="512"/>
    </location>
</feature>
<keyword evidence="3" id="KW-1185">Reference proteome</keyword>
<dbReference type="AlphaFoldDB" id="A0A1R2C760"/>
<organism evidence="2 3">
    <name type="scientific">Stentor coeruleus</name>
    <dbReference type="NCBI Taxonomy" id="5963"/>
    <lineage>
        <taxon>Eukaryota</taxon>
        <taxon>Sar</taxon>
        <taxon>Alveolata</taxon>
        <taxon>Ciliophora</taxon>
        <taxon>Postciliodesmatophora</taxon>
        <taxon>Heterotrichea</taxon>
        <taxon>Heterotrichida</taxon>
        <taxon>Stentoridae</taxon>
        <taxon>Stentor</taxon>
    </lineage>
</organism>
<dbReference type="Proteomes" id="UP000187209">
    <property type="component" value="Unassembled WGS sequence"/>
</dbReference>
<reference evidence="2 3" key="1">
    <citation type="submission" date="2016-11" db="EMBL/GenBank/DDBJ databases">
        <title>The macronuclear genome of Stentor coeruleus: a giant cell with tiny introns.</title>
        <authorList>
            <person name="Slabodnick M."/>
            <person name="Ruby J.G."/>
            <person name="Reiff S.B."/>
            <person name="Swart E.C."/>
            <person name="Gosai S."/>
            <person name="Prabakaran S."/>
            <person name="Witkowska E."/>
            <person name="Larue G.E."/>
            <person name="Fisher S."/>
            <person name="Freeman R.M."/>
            <person name="Gunawardena J."/>
            <person name="Chu W."/>
            <person name="Stover N.A."/>
            <person name="Gregory B.D."/>
            <person name="Nowacki M."/>
            <person name="Derisi J."/>
            <person name="Roy S.W."/>
            <person name="Marshall W.F."/>
            <person name="Sood P."/>
        </authorList>
    </citation>
    <scope>NUCLEOTIDE SEQUENCE [LARGE SCALE GENOMIC DNA]</scope>
    <source>
        <strain evidence="2">WM001</strain>
    </source>
</reference>
<protein>
    <submittedName>
        <fullName evidence="2">Uncharacterized protein</fullName>
    </submittedName>
</protein>
<evidence type="ECO:0000256" key="1">
    <source>
        <dbReference type="SAM" id="MobiDB-lite"/>
    </source>
</evidence>
<proteinExistence type="predicted"/>
<name>A0A1R2C760_9CILI</name>
<dbReference type="EMBL" id="MPUH01000256">
    <property type="protein sequence ID" value="OMJ84846.1"/>
    <property type="molecule type" value="Genomic_DNA"/>
</dbReference>
<accession>A0A1R2C760</accession>